<evidence type="ECO:0000313" key="1">
    <source>
        <dbReference type="EMBL" id="PND05061.1"/>
    </source>
</evidence>
<evidence type="ECO:0000313" key="2">
    <source>
        <dbReference type="Proteomes" id="UP000236075"/>
    </source>
</evidence>
<comment type="caution">
    <text evidence="1">The sequence shown here is derived from an EMBL/GenBank/DDBJ whole genome shotgun (WGS) entry which is preliminary data.</text>
</comment>
<organism evidence="1 2">
    <name type="scientific">Akkermansia muciniphila</name>
    <dbReference type="NCBI Taxonomy" id="239935"/>
    <lineage>
        <taxon>Bacteria</taxon>
        <taxon>Pseudomonadati</taxon>
        <taxon>Verrucomicrobiota</taxon>
        <taxon>Verrucomicrobiia</taxon>
        <taxon>Verrucomicrobiales</taxon>
        <taxon>Akkermansiaceae</taxon>
        <taxon>Akkermansia</taxon>
    </lineage>
</organism>
<sequence>MSENDTTMTTLATALETLAGVLRELATTPVPSTPESSSVSIFGAIEKKYAKSSTLATYYDISSRQMDNILARAGKNVRRLEGVGKGTLYNMEDVEKYLTNKRK</sequence>
<dbReference type="RefSeq" id="WP_102739575.1">
    <property type="nucleotide sequence ID" value="NZ_JAMGSE010000017.1"/>
</dbReference>
<protein>
    <recommendedName>
        <fullName evidence="3">DNA-binding protein</fullName>
    </recommendedName>
</protein>
<evidence type="ECO:0008006" key="3">
    <source>
        <dbReference type="Google" id="ProtNLM"/>
    </source>
</evidence>
<dbReference type="EMBL" id="PJLB01000004">
    <property type="protein sequence ID" value="PND05061.1"/>
    <property type="molecule type" value="Genomic_DNA"/>
</dbReference>
<dbReference type="AlphaFoldDB" id="A0AAX0WRK6"/>
<dbReference type="Proteomes" id="UP000236075">
    <property type="component" value="Unassembled WGS sequence"/>
</dbReference>
<name>A0AAX0WRK6_9BACT</name>
<accession>A0AAX0WRK6</accession>
<proteinExistence type="predicted"/>
<reference evidence="1 2" key="1">
    <citation type="journal article" date="2017" name="BMC Genomics">
        <title>Genome sequencing of 39 Akkermansia muciniphila isolates reveals its population structure, genomic and functional diverisity, and global distribution in mammalian gut microbiotas.</title>
        <authorList>
            <person name="Guo X."/>
            <person name="Li S."/>
            <person name="Zhang J."/>
            <person name="Wu F."/>
            <person name="Li X."/>
            <person name="Wu D."/>
            <person name="Zhang M."/>
            <person name="Ou Z."/>
            <person name="Jie Z."/>
            <person name="Yan Q."/>
            <person name="Li P."/>
            <person name="Yi J."/>
            <person name="Peng Y."/>
        </authorList>
    </citation>
    <scope>NUCLEOTIDE SEQUENCE [LARGE SCALE GENOMIC DNA]</scope>
    <source>
        <strain evidence="1 2">GP28</strain>
    </source>
</reference>
<gene>
    <name evidence="1" type="ORF">CXT95_01160</name>
</gene>